<dbReference type="InterPro" id="IPR001810">
    <property type="entry name" value="F-box_dom"/>
</dbReference>
<name>M3HGG2_CANMX</name>
<dbReference type="Proteomes" id="UP000011777">
    <property type="component" value="Unassembled WGS sequence"/>
</dbReference>
<gene>
    <name evidence="2" type="ORF">G210_3397</name>
</gene>
<dbReference type="PANTHER" id="PTHR12100">
    <property type="entry name" value="SEC10"/>
    <property type="match status" value="1"/>
</dbReference>
<evidence type="ECO:0000313" key="3">
    <source>
        <dbReference type="Proteomes" id="UP000011777"/>
    </source>
</evidence>
<keyword evidence="3" id="KW-1185">Reference proteome</keyword>
<feature type="domain" description="F-box" evidence="1">
    <location>
        <begin position="12"/>
        <end position="58"/>
    </location>
</feature>
<reference evidence="2 3" key="1">
    <citation type="submission" date="2013-02" db="EMBL/GenBank/DDBJ databases">
        <title>Genome sequence of Candida maltosa Xu316, a potential industrial strain for xylitol and ethanol production.</title>
        <authorList>
            <person name="Yu J."/>
            <person name="Wang Q."/>
            <person name="Geng X."/>
            <person name="Bao W."/>
            <person name="He P."/>
            <person name="Cai J."/>
        </authorList>
    </citation>
    <scope>NUCLEOTIDE SEQUENCE [LARGE SCALE GENOMIC DNA]</scope>
    <source>
        <strain evidence="3">Xu316</strain>
    </source>
</reference>
<evidence type="ECO:0000313" key="2">
    <source>
        <dbReference type="EMBL" id="EMG46357.1"/>
    </source>
</evidence>
<dbReference type="EMBL" id="AOGT01002037">
    <property type="protein sequence ID" value="EMG46357.1"/>
    <property type="molecule type" value="Genomic_DNA"/>
</dbReference>
<dbReference type="Pfam" id="PF00646">
    <property type="entry name" value="F-box"/>
    <property type="match status" value="1"/>
</dbReference>
<organism evidence="2 3">
    <name type="scientific">Candida maltosa (strain Xu316)</name>
    <name type="common">Yeast</name>
    <dbReference type="NCBI Taxonomy" id="1245528"/>
    <lineage>
        <taxon>Eukaryota</taxon>
        <taxon>Fungi</taxon>
        <taxon>Dikarya</taxon>
        <taxon>Ascomycota</taxon>
        <taxon>Saccharomycotina</taxon>
        <taxon>Pichiomycetes</taxon>
        <taxon>Debaryomycetaceae</taxon>
        <taxon>Candida/Lodderomyces clade</taxon>
        <taxon>Candida</taxon>
    </lineage>
</organism>
<proteinExistence type="predicted"/>
<protein>
    <recommendedName>
        <fullName evidence="1">F-box domain-containing protein</fullName>
    </recommendedName>
</protein>
<dbReference type="PROSITE" id="PS50181">
    <property type="entry name" value="FBOX"/>
    <property type="match status" value="1"/>
</dbReference>
<sequence>MARVIWNSDIDVYNRDVMPLPIARNIAGFLPIDDLLSFSQVSRNTHEAVNNPKLWISKLKTMGVWDNSIQLTKEDIKKTQGTYLNSPLTCMDYVYRSGKNARFQVLKIYKCLHGYYNDLLINKSYNRLKIFKDFQTPEEQSKILQNLLNYNKVDYIEATSVIAHEKLVELFEIFENALLRELEIHFDIDDYEKTRQFIMILIELNNHQTLIDFFLQKSIFDENKEIFNLENFNSDKYYKGNVVNIDAIDGLVSDIAEVFNEQSHIIDLIFPESVPMMYKVSEELISNKLSELLTVLIESSKKYGLYFQVVPMMYQKLSIDFLDQLKDSKNGGESYRQLLQELLDMSFESFAAEYMREEVSSFKGVTKKKLVDWKETISKREQETTQKILDGVRSETKNDFLTSFKNVFTMNFTKSKEEEEDESDKYSKIQAKAKILSENIKSLDKIFSPELIVNILSDVKVSLHRLLKFKNFSIVSLRDDIYQSTQFIFIDVLDLIGMEHLNPGFEKALTYLQTYNPNSSTFTLTHNESFDEPLVLFFDLINMADIIIQMIDIFYKEEMLHNSLIKNENSILNPSLQNKKKLEALVDKYVADGLNIGIEILVYQIENIYRDYLKETDYNPPDEDITNFGATEAAQKAIKVLEKNMNLLVDSADKSIVDVFQQEIAERFFQIIVKLLKTQTISTTGATNLISDLNLYSDFISNNIKTNKRMVVPLYQALKKIGNIYLISGDDYKAIGKLVSDLSKFNGIFNQEEIYEFVQRRRDWLIIKRHVEKIMYGFGLGDCSIRWVSQKAVTRLDRLARCRNLSHELTNLYYKKNLNFIEEFSENYTPNYEHLKHRLSLEKDTYRDISDLIVSDKTETLEKIHLLFPNNIPDLLRLLINQNKLILCIECMIKFIQNGKDVPYDIIQKLVDGLKWEIETQFVQLGYGLLQLVNHVKLEDEELTKIIDFLTSSIHGNYLANWVYGDLHKSGRLQTMPGYMEILLNTMEVNINNLNCFKFLEIWHENEIDYEVVDIDRLAKTLVTAFEQCETHNLDTLPILESLPEVMQSHDLIRDYRLKIYASDIKYKPEFNQFLNTLTHLNRSTMTYMLSGFLNYQDEPNAEKVIGTIFQKSGGLNKHELNMIIRKLLNQNKLQECLDMVQKMSWNDCKPSYISMFSHVLKSNLAHQFWEGLRSRLVNQKEHPEFTVELVRFVTQNNVRQGIRLYTKIVELSNKSVDSDVFYLFLELSDYHVPDWFKRHLVVTTKTTMLECCQNIAIASIKQEDYDSTLWAFEQFRKLGWNNHDILKLFQTYDTTNFITTIIKPKVLHACT</sequence>
<comment type="caution">
    <text evidence="2">The sequence shown here is derived from an EMBL/GenBank/DDBJ whole genome shotgun (WGS) entry which is preliminary data.</text>
</comment>
<dbReference type="HOGENOM" id="CLU_260592_0_0_1"/>
<dbReference type="Pfam" id="PF07393">
    <property type="entry name" value="Sec10_HB"/>
    <property type="match status" value="1"/>
</dbReference>
<dbReference type="GO" id="GO:0006887">
    <property type="term" value="P:exocytosis"/>
    <property type="evidence" value="ECO:0007669"/>
    <property type="project" value="TreeGrafter"/>
</dbReference>
<dbReference type="STRING" id="1245528.M3HGG2"/>
<dbReference type="GO" id="GO:0000145">
    <property type="term" value="C:exocyst"/>
    <property type="evidence" value="ECO:0007669"/>
    <property type="project" value="TreeGrafter"/>
</dbReference>
<dbReference type="InterPro" id="IPR036047">
    <property type="entry name" value="F-box-like_dom_sf"/>
</dbReference>
<dbReference type="SUPFAM" id="SSF81383">
    <property type="entry name" value="F-box domain"/>
    <property type="match status" value="1"/>
</dbReference>
<accession>M3HGG2</accession>
<dbReference type="GO" id="GO:0006893">
    <property type="term" value="P:Golgi to plasma membrane transport"/>
    <property type="evidence" value="ECO:0007669"/>
    <property type="project" value="TreeGrafter"/>
</dbReference>
<dbReference type="InterPro" id="IPR009976">
    <property type="entry name" value="Sec10-like"/>
</dbReference>
<dbReference type="PANTHER" id="PTHR12100:SF1">
    <property type="entry name" value="RECYCLIN-1"/>
    <property type="match status" value="1"/>
</dbReference>
<dbReference type="InterPro" id="IPR048627">
    <property type="entry name" value="Sec10_HB"/>
</dbReference>
<dbReference type="eggNOG" id="KOG3745">
    <property type="taxonomic scope" value="Eukaryota"/>
</dbReference>
<evidence type="ECO:0000259" key="1">
    <source>
        <dbReference type="PROSITE" id="PS50181"/>
    </source>
</evidence>
<dbReference type="OrthoDB" id="5554140at2759"/>